<dbReference type="Gene3D" id="3.40.630.30">
    <property type="match status" value="1"/>
</dbReference>
<dbReference type="Proteomes" id="UP001602119">
    <property type="component" value="Unassembled WGS sequence"/>
</dbReference>
<evidence type="ECO:0000259" key="3">
    <source>
        <dbReference type="PROSITE" id="PS51186"/>
    </source>
</evidence>
<dbReference type="InterPro" id="IPR016181">
    <property type="entry name" value="Acyl_CoA_acyltransferase"/>
</dbReference>
<name>A0ABW6V299_MICFU</name>
<dbReference type="SUPFAM" id="SSF55729">
    <property type="entry name" value="Acyl-CoA N-acyltransferases (Nat)"/>
    <property type="match status" value="1"/>
</dbReference>
<evidence type="ECO:0000256" key="2">
    <source>
        <dbReference type="ARBA" id="ARBA00023315"/>
    </source>
</evidence>
<protein>
    <submittedName>
        <fullName evidence="4">GNAT family N-acetyltransferase</fullName>
        <ecNumber evidence="4">2.3.-.-</ecNumber>
    </submittedName>
</protein>
<feature type="domain" description="N-acetyltransferase" evidence="3">
    <location>
        <begin position="3"/>
        <end position="145"/>
    </location>
</feature>
<evidence type="ECO:0000256" key="1">
    <source>
        <dbReference type="ARBA" id="ARBA00022679"/>
    </source>
</evidence>
<dbReference type="Pfam" id="PF00583">
    <property type="entry name" value="Acetyltransf_1"/>
    <property type="match status" value="1"/>
</dbReference>
<sequence length="145" mass="15780">MTIEIELVQEATNEVVAAFERLVPQLSTSAKPLDRDSVARLVTFEANTVLVARIEGEIVGTLTLVAFPLPSGLRARIEDVVVDESARGQGVAAALTDKALELARKAGARTVDLTSRPSRQAANRLYERAGFQRRESLVYRFALDG</sequence>
<accession>A0ABW6V299</accession>
<comment type="caution">
    <text evidence="4">The sequence shown here is derived from an EMBL/GenBank/DDBJ whole genome shotgun (WGS) entry which is preliminary data.</text>
</comment>
<keyword evidence="2 4" id="KW-0012">Acyltransferase</keyword>
<dbReference type="PROSITE" id="PS51186">
    <property type="entry name" value="GNAT"/>
    <property type="match status" value="1"/>
</dbReference>
<reference evidence="4 5" key="1">
    <citation type="submission" date="2024-10" db="EMBL/GenBank/DDBJ databases">
        <title>The Natural Products Discovery Center: Release of the First 8490 Sequenced Strains for Exploring Actinobacteria Biosynthetic Diversity.</title>
        <authorList>
            <person name="Kalkreuter E."/>
            <person name="Kautsar S.A."/>
            <person name="Yang D."/>
            <person name="Bader C.D."/>
            <person name="Teijaro C.N."/>
            <person name="Fluegel L."/>
            <person name="Davis C.M."/>
            <person name="Simpson J.R."/>
            <person name="Lauterbach L."/>
            <person name="Steele A.D."/>
            <person name="Gui C."/>
            <person name="Meng S."/>
            <person name="Li G."/>
            <person name="Viehrig K."/>
            <person name="Ye F."/>
            <person name="Su P."/>
            <person name="Kiefer A.F."/>
            <person name="Nichols A."/>
            <person name="Cepeda A.J."/>
            <person name="Yan W."/>
            <person name="Fan B."/>
            <person name="Jiang Y."/>
            <person name="Adhikari A."/>
            <person name="Zheng C.-J."/>
            <person name="Schuster L."/>
            <person name="Cowan T.M."/>
            <person name="Smanski M.J."/>
            <person name="Chevrette M.G."/>
            <person name="De Carvalho L.P.S."/>
            <person name="Shen B."/>
        </authorList>
    </citation>
    <scope>NUCLEOTIDE SEQUENCE [LARGE SCALE GENOMIC DNA]</scope>
    <source>
        <strain evidence="4 5">NPDC001281</strain>
    </source>
</reference>
<organism evidence="4 5">
    <name type="scientific">Microtetraspora fusca</name>
    <dbReference type="NCBI Taxonomy" id="1997"/>
    <lineage>
        <taxon>Bacteria</taxon>
        <taxon>Bacillati</taxon>
        <taxon>Actinomycetota</taxon>
        <taxon>Actinomycetes</taxon>
        <taxon>Streptosporangiales</taxon>
        <taxon>Streptosporangiaceae</taxon>
        <taxon>Microtetraspora</taxon>
    </lineage>
</organism>
<proteinExistence type="predicted"/>
<dbReference type="InterPro" id="IPR000182">
    <property type="entry name" value="GNAT_dom"/>
</dbReference>
<keyword evidence="1 4" id="KW-0808">Transferase</keyword>
<dbReference type="RefSeq" id="WP_387341708.1">
    <property type="nucleotide sequence ID" value="NZ_JBIAXI010000005.1"/>
</dbReference>
<dbReference type="EMBL" id="JBIAXI010000005">
    <property type="protein sequence ID" value="MFF4773335.1"/>
    <property type="molecule type" value="Genomic_DNA"/>
</dbReference>
<evidence type="ECO:0000313" key="5">
    <source>
        <dbReference type="Proteomes" id="UP001602119"/>
    </source>
</evidence>
<dbReference type="EC" id="2.3.-.-" evidence="4"/>
<gene>
    <name evidence="4" type="ORF">ACFY05_10805</name>
</gene>
<dbReference type="CDD" id="cd04301">
    <property type="entry name" value="NAT_SF"/>
    <property type="match status" value="1"/>
</dbReference>
<evidence type="ECO:0000313" key="4">
    <source>
        <dbReference type="EMBL" id="MFF4773335.1"/>
    </source>
</evidence>
<dbReference type="GO" id="GO:0016746">
    <property type="term" value="F:acyltransferase activity"/>
    <property type="evidence" value="ECO:0007669"/>
    <property type="project" value="UniProtKB-KW"/>
</dbReference>
<dbReference type="PANTHER" id="PTHR43877">
    <property type="entry name" value="AMINOALKYLPHOSPHONATE N-ACETYLTRANSFERASE-RELATED-RELATED"/>
    <property type="match status" value="1"/>
</dbReference>
<keyword evidence="5" id="KW-1185">Reference proteome</keyword>
<dbReference type="InterPro" id="IPR050832">
    <property type="entry name" value="Bact_Acetyltransf"/>
</dbReference>